<reference evidence="2 3" key="1">
    <citation type="submission" date="2015-03" db="EMBL/GenBank/DDBJ databases">
        <title>Genome sequence of Pseudoalteromonas aurantia.</title>
        <authorList>
            <person name="Xie B.-B."/>
            <person name="Rong J.-C."/>
            <person name="Qin Q.-L."/>
            <person name="Zhang Y.-Z."/>
        </authorList>
    </citation>
    <scope>NUCLEOTIDE SEQUENCE [LARGE SCALE GENOMIC DNA]</scope>
    <source>
        <strain evidence="2 3">208</strain>
    </source>
</reference>
<evidence type="ECO:0008006" key="4">
    <source>
        <dbReference type="Google" id="ProtNLM"/>
    </source>
</evidence>
<name>A0ABR9E8X2_9GAMM</name>
<organism evidence="2 3">
    <name type="scientific">Pseudoalteromonas aurantia 208</name>
    <dbReference type="NCBI Taxonomy" id="1314867"/>
    <lineage>
        <taxon>Bacteria</taxon>
        <taxon>Pseudomonadati</taxon>
        <taxon>Pseudomonadota</taxon>
        <taxon>Gammaproteobacteria</taxon>
        <taxon>Alteromonadales</taxon>
        <taxon>Pseudoalteromonadaceae</taxon>
        <taxon>Pseudoalteromonas</taxon>
    </lineage>
</organism>
<dbReference type="EMBL" id="AQGV01000012">
    <property type="protein sequence ID" value="MBE0367440.1"/>
    <property type="molecule type" value="Genomic_DNA"/>
</dbReference>
<dbReference type="RefSeq" id="WP_192506871.1">
    <property type="nucleotide sequence ID" value="NZ_AQGV01000012.1"/>
</dbReference>
<gene>
    <name evidence="2" type="ORF">PAUR_a0795</name>
</gene>
<evidence type="ECO:0000256" key="1">
    <source>
        <dbReference type="SAM" id="MobiDB-lite"/>
    </source>
</evidence>
<sequence length="770" mass="85431">MNKQPIHIQTSSTSDTRTVLSDASTNSVQHSPPKTFMAKNVVIKSDSLQMDVELNGRWQPMRLAIKNGSAAPSRIELAHVTVANNGQTLTLNTPEQSIQVKAANELMALVNLLKGLHPSTSLQQNVSVTHTPNPQLQFKKLGINLAINPALSEVLKNESKLVANIQAAPQKVTFTLLNQFKDPLLTGAISKQKFTELLASNKVTPFILVDKQDIQVKFSQSQQSFTLTNTKVETSNITSTAKWQQASITKHSQGINIAAIPQKHAVTLAQPIKSQFSDIQPLANSSSISPPHKPMPDNTLRYNKPLVNITFQDIKDAVKSALNNLIAKPFESLNQKNQTTTTMNTESTIAKNSQHHQKLPTTLDTTLVLRSASRTEQAPIVHLLSRLSTVIQSLSMQNPLMATEKLSSLVLSTNNAYDSRTDWSALKHSIVKPTAAPLLNFPNELPPSRMHYEQLSYTPKLPIERALLKTILGLEKQPSPAYKDLPTTQILTQKIDAISHFKSSDSVDLTRLVHNAFNRMIDEKNISAPKILHELQPHFTQFSRTPIRETHGQSSNNYTQALDKLLVTLLAAPKATQGFSEDIQLERLHSLLKTLSPEFKGVQSKQLLQNLPQLNSQLLDDLIKINNAHQTNLVPSPNATKFDSDAQLLLSLFMPMKLPPECKQTELQIGQYKKKAKENMPEKTVWFIRLNFDYAQQGKISAHAELMDKALECELLGTTAQVCNLAAPHIDGLRRKLSAHGLQVSEIVLNENAEQVDAFFDSHAIVNIQV</sequence>
<comment type="caution">
    <text evidence="2">The sequence shown here is derived from an EMBL/GenBank/DDBJ whole genome shotgun (WGS) entry which is preliminary data.</text>
</comment>
<keyword evidence="3" id="KW-1185">Reference proteome</keyword>
<accession>A0ABR9E8X2</accession>
<feature type="region of interest" description="Disordered" evidence="1">
    <location>
        <begin position="1"/>
        <end position="32"/>
    </location>
</feature>
<evidence type="ECO:0000313" key="2">
    <source>
        <dbReference type="EMBL" id="MBE0367440.1"/>
    </source>
</evidence>
<proteinExistence type="predicted"/>
<protein>
    <recommendedName>
        <fullName evidence="4">Flagellar hook-length control protein-like C-terminal domain-containing protein</fullName>
    </recommendedName>
</protein>
<evidence type="ECO:0000313" key="3">
    <source>
        <dbReference type="Proteomes" id="UP000615755"/>
    </source>
</evidence>
<dbReference type="Proteomes" id="UP000615755">
    <property type="component" value="Unassembled WGS sequence"/>
</dbReference>